<gene>
    <name evidence="2" type="ORF">EgrG_000655400</name>
</gene>
<organism evidence="2">
    <name type="scientific">Echinococcus granulosus</name>
    <name type="common">Hydatid tapeworm</name>
    <dbReference type="NCBI Taxonomy" id="6210"/>
    <lineage>
        <taxon>Eukaryota</taxon>
        <taxon>Metazoa</taxon>
        <taxon>Spiralia</taxon>
        <taxon>Lophotrochozoa</taxon>
        <taxon>Platyhelminthes</taxon>
        <taxon>Cestoda</taxon>
        <taxon>Eucestoda</taxon>
        <taxon>Cyclophyllidea</taxon>
        <taxon>Taeniidae</taxon>
        <taxon>Echinococcus</taxon>
        <taxon>Echinococcus granulosus group</taxon>
    </lineage>
</organism>
<evidence type="ECO:0000313" key="4">
    <source>
        <dbReference type="WBParaSite" id="EgrG_000655400"/>
    </source>
</evidence>
<dbReference type="WBParaSite" id="EgrG_000655400">
    <property type="protein sequence ID" value="EgrG_000655400"/>
    <property type="gene ID" value="EgrG_000655400"/>
</dbReference>
<protein>
    <submittedName>
        <fullName evidence="2 4">Pfam-B_13725 domain containing protein</fullName>
    </submittedName>
</protein>
<evidence type="ECO:0000313" key="3">
    <source>
        <dbReference type="Proteomes" id="UP000492820"/>
    </source>
</evidence>
<reference evidence="2 3" key="1">
    <citation type="journal article" date="2013" name="Nature">
        <title>The genomes of four tapeworm species reveal adaptations to parasitism.</title>
        <authorList>
            <person name="Tsai I.J."/>
            <person name="Zarowiecki M."/>
            <person name="Holroyd N."/>
            <person name="Garciarrubio A."/>
            <person name="Sanchez-Flores A."/>
            <person name="Brooks K.L."/>
            <person name="Tracey A."/>
            <person name="Bobes R.J."/>
            <person name="Fragoso G."/>
            <person name="Sciutto E."/>
            <person name="Aslett M."/>
            <person name="Beasley H."/>
            <person name="Bennett H.M."/>
            <person name="Cai J."/>
            <person name="Camicia F."/>
            <person name="Clark R."/>
            <person name="Cucher M."/>
            <person name="De Silva N."/>
            <person name="Day T.A."/>
            <person name="Deplazes P."/>
            <person name="Estrada K."/>
            <person name="Fernandez C."/>
            <person name="Holland P.W."/>
            <person name="Hou J."/>
            <person name="Hu S."/>
            <person name="Huckvale T."/>
            <person name="Hung S.S."/>
            <person name="Kamenetzky L."/>
            <person name="Keane J.A."/>
            <person name="Kiss F."/>
            <person name="Koziol U."/>
            <person name="Lambert O."/>
            <person name="Liu K."/>
            <person name="Luo X."/>
            <person name="Luo Y."/>
            <person name="Macchiaroli N."/>
            <person name="Nichol S."/>
            <person name="Paps J."/>
            <person name="Parkinson J."/>
            <person name="Pouchkina-Stantcheva N."/>
            <person name="Riddiford N."/>
            <person name="Rosenzvit M."/>
            <person name="Salinas G."/>
            <person name="Wasmuth J.D."/>
            <person name="Zamanian M."/>
            <person name="Zheng Y."/>
            <person name="Cai X."/>
            <person name="Soberon X."/>
            <person name="Olson P.D."/>
            <person name="Laclette J.P."/>
            <person name="Brehm K."/>
            <person name="Berriman M."/>
            <person name="Garciarrubio A."/>
            <person name="Bobes R.J."/>
            <person name="Fragoso G."/>
            <person name="Sanchez-Flores A."/>
            <person name="Estrada K."/>
            <person name="Cevallos M.A."/>
            <person name="Morett E."/>
            <person name="Gonzalez V."/>
            <person name="Portillo T."/>
            <person name="Ochoa-Leyva A."/>
            <person name="Jose M.V."/>
            <person name="Sciutto E."/>
            <person name="Landa A."/>
            <person name="Jimenez L."/>
            <person name="Valdes V."/>
            <person name="Carrero J.C."/>
            <person name="Larralde C."/>
            <person name="Morales-Montor J."/>
            <person name="Limon-Lason J."/>
            <person name="Soberon X."/>
            <person name="Laclette J.P."/>
        </authorList>
    </citation>
    <scope>NUCLEOTIDE SEQUENCE [LARGE SCALE GENOMIC DNA]</scope>
</reference>
<reference evidence="4" key="3">
    <citation type="submission" date="2020-10" db="UniProtKB">
        <authorList>
            <consortium name="WormBaseParasite"/>
        </authorList>
    </citation>
    <scope>IDENTIFICATION</scope>
</reference>
<accession>A0A068WM40</accession>
<dbReference type="Proteomes" id="UP000492820">
    <property type="component" value="Unassembled WGS sequence"/>
</dbReference>
<feature type="compositionally biased region" description="Acidic residues" evidence="1">
    <location>
        <begin position="24"/>
        <end position="43"/>
    </location>
</feature>
<proteinExistence type="predicted"/>
<feature type="region of interest" description="Disordered" evidence="1">
    <location>
        <begin position="24"/>
        <end position="55"/>
    </location>
</feature>
<dbReference type="AlphaFoldDB" id="A0A068WM40"/>
<dbReference type="EMBL" id="LK028578">
    <property type="protein sequence ID" value="CDS18722.1"/>
    <property type="molecule type" value="Genomic_DNA"/>
</dbReference>
<reference evidence="2" key="2">
    <citation type="submission" date="2014-06" db="EMBL/GenBank/DDBJ databases">
        <authorList>
            <person name="Aslett M."/>
        </authorList>
    </citation>
    <scope>NUCLEOTIDE SEQUENCE</scope>
</reference>
<sequence length="55" mass="6246">MQLYVTTELKLPHCGNAIMYLEVEDDDDDDDDDEEEEEEEEEGYASLCAVQVATS</sequence>
<evidence type="ECO:0000256" key="1">
    <source>
        <dbReference type="SAM" id="MobiDB-lite"/>
    </source>
</evidence>
<name>A0A068WM40_ECHGR</name>
<evidence type="ECO:0000313" key="2">
    <source>
        <dbReference type="EMBL" id="CDS18722.1"/>
    </source>
</evidence>